<dbReference type="OrthoDB" id="6503696at2759"/>
<dbReference type="AlphaFoldDB" id="A0A7R9QK38"/>
<evidence type="ECO:0000313" key="5">
    <source>
        <dbReference type="EMBL" id="CAD7648764.1"/>
    </source>
</evidence>
<dbReference type="InterPro" id="IPR036291">
    <property type="entry name" value="NAD(P)-bd_dom_sf"/>
</dbReference>
<keyword evidence="1" id="KW-0596">Phosphopantetheine</keyword>
<protein>
    <recommendedName>
        <fullName evidence="4">Enoyl reductase (ER) domain-containing protein</fullName>
    </recommendedName>
</protein>
<dbReference type="EMBL" id="OC899378">
    <property type="protein sequence ID" value="CAD7648764.1"/>
    <property type="molecule type" value="Genomic_DNA"/>
</dbReference>
<feature type="domain" description="Enoyl reductase (ER)" evidence="4">
    <location>
        <begin position="1"/>
        <end position="194"/>
    </location>
</feature>
<dbReference type="SMART" id="SM00829">
    <property type="entry name" value="PKS_ER"/>
    <property type="match status" value="1"/>
</dbReference>
<evidence type="ECO:0000313" key="6">
    <source>
        <dbReference type="Proteomes" id="UP000759131"/>
    </source>
</evidence>
<dbReference type="InterPro" id="IPR050444">
    <property type="entry name" value="Polyketide_Synthase"/>
</dbReference>
<evidence type="ECO:0000256" key="1">
    <source>
        <dbReference type="ARBA" id="ARBA00022450"/>
    </source>
</evidence>
<dbReference type="InterPro" id="IPR013149">
    <property type="entry name" value="ADH-like_C"/>
</dbReference>
<dbReference type="Gene3D" id="3.90.180.10">
    <property type="entry name" value="Medium-chain alcohol dehydrogenases, catalytic domain"/>
    <property type="match status" value="1"/>
</dbReference>
<name>A0A7R9QK38_9ACAR</name>
<keyword evidence="3" id="KW-0808">Transferase</keyword>
<organism evidence="5">
    <name type="scientific">Medioppia subpectinata</name>
    <dbReference type="NCBI Taxonomy" id="1979941"/>
    <lineage>
        <taxon>Eukaryota</taxon>
        <taxon>Metazoa</taxon>
        <taxon>Ecdysozoa</taxon>
        <taxon>Arthropoda</taxon>
        <taxon>Chelicerata</taxon>
        <taxon>Arachnida</taxon>
        <taxon>Acari</taxon>
        <taxon>Acariformes</taxon>
        <taxon>Sarcoptiformes</taxon>
        <taxon>Oribatida</taxon>
        <taxon>Brachypylina</taxon>
        <taxon>Oppioidea</taxon>
        <taxon>Oppiidae</taxon>
        <taxon>Medioppia</taxon>
    </lineage>
</organism>
<evidence type="ECO:0000256" key="3">
    <source>
        <dbReference type="ARBA" id="ARBA00022679"/>
    </source>
</evidence>
<dbReference type="CDD" id="cd05195">
    <property type="entry name" value="enoyl_red"/>
    <property type="match status" value="1"/>
</dbReference>
<reference evidence="5" key="1">
    <citation type="submission" date="2020-11" db="EMBL/GenBank/DDBJ databases">
        <authorList>
            <person name="Tran Van P."/>
        </authorList>
    </citation>
    <scope>NUCLEOTIDE SEQUENCE</scope>
</reference>
<dbReference type="Proteomes" id="UP000759131">
    <property type="component" value="Unassembled WGS sequence"/>
</dbReference>
<feature type="non-terminal residue" evidence="5">
    <location>
        <position position="1"/>
    </location>
</feature>
<dbReference type="InterPro" id="IPR020843">
    <property type="entry name" value="ER"/>
</dbReference>
<gene>
    <name evidence="5" type="ORF">OSB1V03_LOCUS22096</name>
</gene>
<dbReference type="GO" id="GO:0016740">
    <property type="term" value="F:transferase activity"/>
    <property type="evidence" value="ECO:0007669"/>
    <property type="project" value="UniProtKB-KW"/>
</dbReference>
<dbReference type="GO" id="GO:0016491">
    <property type="term" value="F:oxidoreductase activity"/>
    <property type="evidence" value="ECO:0007669"/>
    <property type="project" value="InterPro"/>
</dbReference>
<dbReference type="PANTHER" id="PTHR45681:SF6">
    <property type="entry name" value="POLYKETIDE SYNTHASE 37"/>
    <property type="match status" value="1"/>
</dbReference>
<dbReference type="PANTHER" id="PTHR45681">
    <property type="entry name" value="POLYKETIDE SYNTHASE 44-RELATED"/>
    <property type="match status" value="1"/>
</dbReference>
<proteinExistence type="predicted"/>
<keyword evidence="2" id="KW-0597">Phosphoprotein</keyword>
<evidence type="ECO:0000259" key="4">
    <source>
        <dbReference type="SMART" id="SM00829"/>
    </source>
</evidence>
<evidence type="ECO:0000256" key="2">
    <source>
        <dbReference type="ARBA" id="ARBA00022553"/>
    </source>
</evidence>
<dbReference type="Pfam" id="PF00107">
    <property type="entry name" value="ADH_zinc_N"/>
    <property type="match status" value="1"/>
</dbReference>
<dbReference type="EMBL" id="CAJPIZ010044803">
    <property type="protein sequence ID" value="CAG2122150.1"/>
    <property type="molecule type" value="Genomic_DNA"/>
</dbReference>
<keyword evidence="6" id="KW-1185">Reference proteome</keyword>
<dbReference type="SUPFAM" id="SSF51735">
    <property type="entry name" value="NAD(P)-binding Rossmann-fold domains"/>
    <property type="match status" value="1"/>
</dbReference>
<accession>A0A7R9QK38</accession>
<dbReference type="FunFam" id="3.40.50.720:FF:000209">
    <property type="entry name" value="Polyketide synthase Pks12"/>
    <property type="match status" value="1"/>
</dbReference>
<sequence>MGFDITRCFASSINANENFVTHIPEHWSMDDAITILSTYSTVWYGLIERANLKRNESILIHSGAGGVGQSAIIICQYYNCDIYVTVGTEEKKQFLMNEYNIPENKIFSSRDIVFKQKIKQLTKGKGVDLVLNSLTGDKLDASYECVANRGRFVELGKYDQVLNKQIGMFDFLRDISFIGVAVDMCLFETQDFAV</sequence>